<feature type="region of interest" description="Disordered" evidence="1">
    <location>
        <begin position="161"/>
        <end position="185"/>
    </location>
</feature>
<feature type="region of interest" description="Disordered" evidence="1">
    <location>
        <begin position="385"/>
        <end position="441"/>
    </location>
</feature>
<dbReference type="Proteomes" id="UP000325081">
    <property type="component" value="Unassembled WGS sequence"/>
</dbReference>
<keyword evidence="4" id="KW-1185">Reference proteome</keyword>
<gene>
    <name evidence="3" type="ORF">STAS_08707</name>
</gene>
<proteinExistence type="predicted"/>
<dbReference type="PANTHER" id="PTHR33649:SF2">
    <property type="entry name" value="PAR1 PROTEIN"/>
    <property type="match status" value="1"/>
</dbReference>
<organism evidence="3 4">
    <name type="scientific">Striga asiatica</name>
    <name type="common">Asiatic witchweed</name>
    <name type="synonym">Buchnera asiatica</name>
    <dbReference type="NCBI Taxonomy" id="4170"/>
    <lineage>
        <taxon>Eukaryota</taxon>
        <taxon>Viridiplantae</taxon>
        <taxon>Streptophyta</taxon>
        <taxon>Embryophyta</taxon>
        <taxon>Tracheophyta</taxon>
        <taxon>Spermatophyta</taxon>
        <taxon>Magnoliopsida</taxon>
        <taxon>eudicotyledons</taxon>
        <taxon>Gunneridae</taxon>
        <taxon>Pentapetalae</taxon>
        <taxon>asterids</taxon>
        <taxon>lamiids</taxon>
        <taxon>Lamiales</taxon>
        <taxon>Orobanchaceae</taxon>
        <taxon>Buchnereae</taxon>
        <taxon>Striga</taxon>
    </lineage>
</organism>
<dbReference type="AlphaFoldDB" id="A0A5A7PJ41"/>
<sequence>MASTTILIIVLSLAISTQSILSMDILCEDLDEKSCAFSVSSSGKRCVLESRLRMSGTTTYTCGTSEIVADKIRNLLETDECIRSCGVDRQALGISSDSLLDRRFAQSLCSRACYNNCPNIVDLYFNLAAGEGVFLPMFCEMRQSGTRRGMVESIGLKSSGNVPGKQALGPQSATSLDEEALSPESASLNEEALGPDIPYHWLVTPLASLQSFKSPKAKDHNIESPPQAMASTTILIIVLSLAISTQSILSMDILCEDLDEKSCAFSVSSSGKRCVLESRLRMSGTTTYTCGTSEIVADKIRNLLETDECIRSCGVDRQALGISSDSLLDRRFAQSLCSRACYNNCPNIVDLYFNLAAGEGVFLPMFCEMRQSGARRGMAESIGLKSSGNVPRKQALGPQSATSIDEEALSPESASLNEEALGPESASLNEEAFAPESNSLY</sequence>
<comment type="caution">
    <text evidence="3">The sequence shown here is derived from an EMBL/GenBank/DDBJ whole genome shotgun (WGS) entry which is preliminary data.</text>
</comment>
<evidence type="ECO:0000256" key="1">
    <source>
        <dbReference type="SAM" id="MobiDB-lite"/>
    </source>
</evidence>
<accession>A0A5A7PJ41</accession>
<dbReference type="OrthoDB" id="772928at2759"/>
<dbReference type="InterPro" id="IPR009489">
    <property type="entry name" value="PAR1"/>
</dbReference>
<dbReference type="EMBL" id="BKCP01004627">
    <property type="protein sequence ID" value="GER32628.1"/>
    <property type="molecule type" value="Genomic_DNA"/>
</dbReference>
<protein>
    <submittedName>
        <fullName evidence="3">PAR1 protein</fullName>
    </submittedName>
</protein>
<name>A0A5A7PJ41_STRAF</name>
<evidence type="ECO:0000313" key="3">
    <source>
        <dbReference type="EMBL" id="GER32628.1"/>
    </source>
</evidence>
<feature type="chain" id="PRO_5023138284" evidence="2">
    <location>
        <begin position="23"/>
        <end position="441"/>
    </location>
</feature>
<dbReference type="PANTHER" id="PTHR33649">
    <property type="entry name" value="PAR1 PROTEIN"/>
    <property type="match status" value="1"/>
</dbReference>
<feature type="signal peptide" evidence="2">
    <location>
        <begin position="1"/>
        <end position="22"/>
    </location>
</feature>
<dbReference type="Pfam" id="PF06521">
    <property type="entry name" value="PAR1"/>
    <property type="match status" value="2"/>
</dbReference>
<evidence type="ECO:0000256" key="2">
    <source>
        <dbReference type="SAM" id="SignalP"/>
    </source>
</evidence>
<reference evidence="4" key="1">
    <citation type="journal article" date="2019" name="Curr. Biol.">
        <title>Genome Sequence of Striga asiatica Provides Insight into the Evolution of Plant Parasitism.</title>
        <authorList>
            <person name="Yoshida S."/>
            <person name="Kim S."/>
            <person name="Wafula E.K."/>
            <person name="Tanskanen J."/>
            <person name="Kim Y.M."/>
            <person name="Honaas L."/>
            <person name="Yang Z."/>
            <person name="Spallek T."/>
            <person name="Conn C.E."/>
            <person name="Ichihashi Y."/>
            <person name="Cheong K."/>
            <person name="Cui S."/>
            <person name="Der J.P."/>
            <person name="Gundlach H."/>
            <person name="Jiao Y."/>
            <person name="Hori C."/>
            <person name="Ishida J.K."/>
            <person name="Kasahara H."/>
            <person name="Kiba T."/>
            <person name="Kim M.S."/>
            <person name="Koo N."/>
            <person name="Laohavisit A."/>
            <person name="Lee Y.H."/>
            <person name="Lumba S."/>
            <person name="McCourt P."/>
            <person name="Mortimer J.C."/>
            <person name="Mutuku J.M."/>
            <person name="Nomura T."/>
            <person name="Sasaki-Sekimoto Y."/>
            <person name="Seto Y."/>
            <person name="Wang Y."/>
            <person name="Wakatake T."/>
            <person name="Sakakibara H."/>
            <person name="Demura T."/>
            <person name="Yamaguchi S."/>
            <person name="Yoneyama K."/>
            <person name="Manabe R.I."/>
            <person name="Nelson D.C."/>
            <person name="Schulman A.H."/>
            <person name="Timko M.P."/>
            <person name="dePamphilis C.W."/>
            <person name="Choi D."/>
            <person name="Shirasu K."/>
        </authorList>
    </citation>
    <scope>NUCLEOTIDE SEQUENCE [LARGE SCALE GENOMIC DNA]</scope>
    <source>
        <strain evidence="4">cv. UVA1</strain>
    </source>
</reference>
<keyword evidence="2" id="KW-0732">Signal</keyword>
<evidence type="ECO:0000313" key="4">
    <source>
        <dbReference type="Proteomes" id="UP000325081"/>
    </source>
</evidence>